<protein>
    <submittedName>
        <fullName evidence="8">Response regulator transcription factor</fullName>
    </submittedName>
</protein>
<feature type="domain" description="Response regulatory" evidence="7">
    <location>
        <begin position="3"/>
        <end position="119"/>
    </location>
</feature>
<comment type="caution">
    <text evidence="8">The sequence shown here is derived from an EMBL/GenBank/DDBJ whole genome shotgun (WGS) entry which is preliminary data.</text>
</comment>
<keyword evidence="2" id="KW-0805">Transcription regulation</keyword>
<accession>A0ABS0LSM0</accession>
<evidence type="ECO:0000256" key="4">
    <source>
        <dbReference type="ARBA" id="ARBA00023163"/>
    </source>
</evidence>
<evidence type="ECO:0000256" key="5">
    <source>
        <dbReference type="PROSITE-ProRule" id="PRU00169"/>
    </source>
</evidence>
<dbReference type="InterPro" id="IPR016032">
    <property type="entry name" value="Sig_transdc_resp-reg_C-effctor"/>
</dbReference>
<keyword evidence="1 5" id="KW-0597">Phosphoprotein</keyword>
<dbReference type="InterPro" id="IPR001789">
    <property type="entry name" value="Sig_transdc_resp-reg_receiver"/>
</dbReference>
<gene>
    <name evidence="8" type="ORF">HZY91_08655</name>
</gene>
<dbReference type="InterPro" id="IPR011006">
    <property type="entry name" value="CheY-like_superfamily"/>
</dbReference>
<dbReference type="RefSeq" id="WP_197115874.1">
    <property type="nucleotide sequence ID" value="NZ_JACBXQ010000005.1"/>
</dbReference>
<dbReference type="Gene3D" id="3.40.50.2300">
    <property type="match status" value="1"/>
</dbReference>
<evidence type="ECO:0000313" key="9">
    <source>
        <dbReference type="Proteomes" id="UP000721415"/>
    </source>
</evidence>
<dbReference type="SMART" id="SM00421">
    <property type="entry name" value="HTH_LUXR"/>
    <property type="match status" value="1"/>
</dbReference>
<dbReference type="CDD" id="cd06170">
    <property type="entry name" value="LuxR_C_like"/>
    <property type="match status" value="1"/>
</dbReference>
<organism evidence="8 9">
    <name type="scientific">Facklamia lactis</name>
    <dbReference type="NCBI Taxonomy" id="2749967"/>
    <lineage>
        <taxon>Bacteria</taxon>
        <taxon>Bacillati</taxon>
        <taxon>Bacillota</taxon>
        <taxon>Bacilli</taxon>
        <taxon>Lactobacillales</taxon>
        <taxon>Aerococcaceae</taxon>
        <taxon>Facklamia</taxon>
    </lineage>
</organism>
<keyword evidence="9" id="KW-1185">Reference proteome</keyword>
<dbReference type="Proteomes" id="UP000721415">
    <property type="component" value="Unassembled WGS sequence"/>
</dbReference>
<feature type="domain" description="HTH luxR-type" evidence="6">
    <location>
        <begin position="142"/>
        <end position="208"/>
    </location>
</feature>
<proteinExistence type="predicted"/>
<dbReference type="SUPFAM" id="SSF46894">
    <property type="entry name" value="C-terminal effector domain of the bipartite response regulators"/>
    <property type="match status" value="1"/>
</dbReference>
<evidence type="ECO:0000313" key="8">
    <source>
        <dbReference type="EMBL" id="MBG9986957.1"/>
    </source>
</evidence>
<dbReference type="PANTHER" id="PTHR43214:SF40">
    <property type="entry name" value="TRANSCRIPTIONAL REGULATORY PROTEIN LNRK"/>
    <property type="match status" value="1"/>
</dbReference>
<dbReference type="Pfam" id="PF00072">
    <property type="entry name" value="Response_reg"/>
    <property type="match status" value="1"/>
</dbReference>
<evidence type="ECO:0000256" key="1">
    <source>
        <dbReference type="ARBA" id="ARBA00022553"/>
    </source>
</evidence>
<dbReference type="Pfam" id="PF00196">
    <property type="entry name" value="GerE"/>
    <property type="match status" value="1"/>
</dbReference>
<dbReference type="SUPFAM" id="SSF52172">
    <property type="entry name" value="CheY-like"/>
    <property type="match status" value="1"/>
</dbReference>
<dbReference type="PRINTS" id="PR00038">
    <property type="entry name" value="HTHLUXR"/>
</dbReference>
<evidence type="ECO:0000256" key="3">
    <source>
        <dbReference type="ARBA" id="ARBA00023125"/>
    </source>
</evidence>
<dbReference type="InterPro" id="IPR000792">
    <property type="entry name" value="Tscrpt_reg_LuxR_C"/>
</dbReference>
<dbReference type="PROSITE" id="PS50043">
    <property type="entry name" value="HTH_LUXR_2"/>
    <property type="match status" value="1"/>
</dbReference>
<feature type="modified residue" description="4-aspartylphosphate" evidence="5">
    <location>
        <position position="54"/>
    </location>
</feature>
<dbReference type="CDD" id="cd17535">
    <property type="entry name" value="REC_NarL-like"/>
    <property type="match status" value="1"/>
</dbReference>
<keyword evidence="3" id="KW-0238">DNA-binding</keyword>
<dbReference type="InterPro" id="IPR058245">
    <property type="entry name" value="NreC/VraR/RcsB-like_REC"/>
</dbReference>
<reference evidence="8 9" key="1">
    <citation type="submission" date="2020-07" db="EMBL/GenBank/DDBJ databases">
        <title>Facklamia lactis sp. nov., isolated from raw milk.</title>
        <authorList>
            <person name="Doll E.V."/>
            <person name="Huptas C."/>
            <person name="Staib L."/>
            <person name="Wenning M."/>
            <person name="Scherer S."/>
        </authorList>
    </citation>
    <scope>NUCLEOTIDE SEQUENCE [LARGE SCALE GENOMIC DNA]</scope>
    <source>
        <strain evidence="8 9">DSM 111018</strain>
    </source>
</reference>
<evidence type="ECO:0000259" key="6">
    <source>
        <dbReference type="PROSITE" id="PS50043"/>
    </source>
</evidence>
<evidence type="ECO:0000259" key="7">
    <source>
        <dbReference type="PROSITE" id="PS50110"/>
    </source>
</evidence>
<keyword evidence="4" id="KW-0804">Transcription</keyword>
<name>A0ABS0LSM0_9LACT</name>
<sequence length="210" mass="23588">MTKILLVDDETLIRSGLAILLQSFSELEIIGQASNGKEAFAFCQAQRPDCILMDIRMPEMNGIEATQRIHELDPSIKILILTTFQDSEYISQALQYGASGYLLKDSSHQEIAEAISTLMQGNMVFDGKISHHLVLQKSLSQSFKPQNYQLKEKEVEIIRLVASGLNNQEIADQLYLSLGTVKNNVSLILDKLELRDRTQLAIFAFEKGIK</sequence>
<dbReference type="SMART" id="SM00448">
    <property type="entry name" value="REC"/>
    <property type="match status" value="1"/>
</dbReference>
<evidence type="ECO:0000256" key="2">
    <source>
        <dbReference type="ARBA" id="ARBA00023015"/>
    </source>
</evidence>
<dbReference type="PANTHER" id="PTHR43214">
    <property type="entry name" value="TWO-COMPONENT RESPONSE REGULATOR"/>
    <property type="match status" value="1"/>
</dbReference>
<dbReference type="InterPro" id="IPR039420">
    <property type="entry name" value="WalR-like"/>
</dbReference>
<dbReference type="PROSITE" id="PS50110">
    <property type="entry name" value="RESPONSE_REGULATORY"/>
    <property type="match status" value="1"/>
</dbReference>
<dbReference type="EMBL" id="JACBXQ010000005">
    <property type="protein sequence ID" value="MBG9986957.1"/>
    <property type="molecule type" value="Genomic_DNA"/>
</dbReference>